<feature type="domain" description="EAL" evidence="3">
    <location>
        <begin position="803"/>
        <end position="1059"/>
    </location>
</feature>
<dbReference type="PANTHER" id="PTHR44757">
    <property type="entry name" value="DIGUANYLATE CYCLASE DGCP"/>
    <property type="match status" value="1"/>
</dbReference>
<dbReference type="Gene3D" id="3.20.20.450">
    <property type="entry name" value="EAL domain"/>
    <property type="match status" value="1"/>
</dbReference>
<dbReference type="InterPro" id="IPR000014">
    <property type="entry name" value="PAS"/>
</dbReference>
<dbReference type="OrthoDB" id="197861at2"/>
<dbReference type="EMBL" id="AVCK01000012">
    <property type="protein sequence ID" value="KFN46993.1"/>
    <property type="molecule type" value="Genomic_DNA"/>
</dbReference>
<feature type="domain" description="GGDEF" evidence="4">
    <location>
        <begin position="661"/>
        <end position="794"/>
    </location>
</feature>
<dbReference type="AlphaFoldDB" id="A0A091B331"/>
<dbReference type="RefSeq" id="WP_052575129.1">
    <property type="nucleotide sequence ID" value="NZ_AVCK01000012.1"/>
</dbReference>
<dbReference type="PROSITE" id="PS50883">
    <property type="entry name" value="EAL"/>
    <property type="match status" value="1"/>
</dbReference>
<feature type="domain" description="PAC" evidence="2">
    <location>
        <begin position="324"/>
        <end position="374"/>
    </location>
</feature>
<dbReference type="InterPro" id="IPR001610">
    <property type="entry name" value="PAC"/>
</dbReference>
<dbReference type="Pfam" id="PF00563">
    <property type="entry name" value="EAL"/>
    <property type="match status" value="1"/>
</dbReference>
<gene>
    <name evidence="5" type="ORF">N787_01460</name>
</gene>
<dbReference type="CDD" id="cd01949">
    <property type="entry name" value="GGDEF"/>
    <property type="match status" value="1"/>
</dbReference>
<evidence type="ECO:0000259" key="2">
    <source>
        <dbReference type="PROSITE" id="PS50113"/>
    </source>
</evidence>
<sequence length="1063" mass="118897">MRLVDAFASSESVVAVMRAADGVFLAVNDAFERSTGYRRDQVTGRLPVEVGLWPEPDFRARLWSLLRADRRISALPMRLARADGRIVPGHLSVEFATEDGEPVLFCLLTLLPEDTPVEGPGPDNALYRSLYLAASEGIYRSLPNGGFLDVNPAMARLLGYDSPRQLLDELSRDTDHLYADPGQAEAFRQQLLAGGRLERQRARVHRRDGRIIWISENARAIRDAGGAVRFFEGSLVDITSQVEAEQALRQSQALYQVLVENSRDGVFLIQRGRIVFANGAMERILGYGAGELQGGEYMALVDPVDRDAQAGRRAEREAGSRSAQVYEIHLRRKSGERILCEVRADAVEYQGDIASTGTLRDVTEDRRRQRAIAEAERRYRELFESSPAGLFRTSLDGRIMEVNPVMAGILGYDSPEQLKARVPDMGAVYVDPGEREGLVARAVRDGAFSHHETRVRTRGGGEKWVSASVLLIRDEAGNPVHFTGSVLDIDEHHAMQQALQRSEGKYRTLVEHSQVGVFIMRDEVYTYANQALSAMLGLEDGALEGRNYREIMAPESVPQSELRDRQRREGQAVAPDFETCLLHRDGRRVHVRVSIGPVLLDGVEHLTGTVLDITRQREAEQRLRFHATHDPLTGLPNRMLFNQRLAEAMLQVSQASDRRRRRYAVLFLDLDGFKWVNDSLGHGAGDRLLCEIARRLEDGLLEDVLIARYGGDEFTLLPDGDCDHDRAVEIARRVLRLFEQPFDIGGQQVFSAASLGIVIGRREYASPDQVLRDADTAMYRAKAAGKSGFVIFDEGMHQEALARLQLETDFRLAFERAEFRLHYQPIIELASGRLVGAEALVRWRHPTRGLLPPAEFLGIAEETGLIVDMDAWALREACRQLGEWRRRYPELGQLSMNVNVDERQMVSPEIVEEVFRLIQEHQLPPASLRLEVTETAFRAGRGQAEERLLSLKALGVGLVVDDFGTGYSSLESFAASPFDALKMDQVFIRDIETNRRHRAIVRTITGFADELGLALTAEGIETEGQRALLESVGCQFGQGYLFSRALPAEQFEQKLLASARIVG</sequence>
<dbReference type="PROSITE" id="PS50887">
    <property type="entry name" value="GGDEF"/>
    <property type="match status" value="1"/>
</dbReference>
<feature type="domain" description="PAC" evidence="2">
    <location>
        <begin position="449"/>
        <end position="501"/>
    </location>
</feature>
<dbReference type="SMART" id="SM00052">
    <property type="entry name" value="EAL"/>
    <property type="match status" value="1"/>
</dbReference>
<dbReference type="Gene3D" id="3.30.70.270">
    <property type="match status" value="1"/>
</dbReference>
<evidence type="ECO:0008006" key="7">
    <source>
        <dbReference type="Google" id="ProtNLM"/>
    </source>
</evidence>
<feature type="domain" description="PAS" evidence="1">
    <location>
        <begin position="375"/>
        <end position="416"/>
    </location>
</feature>
<name>A0A091B331_9GAMM</name>
<comment type="caution">
    <text evidence="5">The sequence shown here is derived from an EMBL/GenBank/DDBJ whole genome shotgun (WGS) entry which is preliminary data.</text>
</comment>
<dbReference type="Pfam" id="PF08448">
    <property type="entry name" value="PAS_4"/>
    <property type="match status" value="2"/>
</dbReference>
<evidence type="ECO:0000259" key="3">
    <source>
        <dbReference type="PROSITE" id="PS50883"/>
    </source>
</evidence>
<dbReference type="NCBIfam" id="TIGR00254">
    <property type="entry name" value="GGDEF"/>
    <property type="match status" value="1"/>
</dbReference>
<dbReference type="InterPro" id="IPR035919">
    <property type="entry name" value="EAL_sf"/>
</dbReference>
<protein>
    <recommendedName>
        <fullName evidence="7">Histidine kinase</fullName>
    </recommendedName>
</protein>
<dbReference type="Pfam" id="PF00989">
    <property type="entry name" value="PAS"/>
    <property type="match status" value="1"/>
</dbReference>
<dbReference type="eggNOG" id="COG5001">
    <property type="taxonomic scope" value="Bacteria"/>
</dbReference>
<organism evidence="5 6">
    <name type="scientific">Arenimonas metalli CF5-1</name>
    <dbReference type="NCBI Taxonomy" id="1384056"/>
    <lineage>
        <taxon>Bacteria</taxon>
        <taxon>Pseudomonadati</taxon>
        <taxon>Pseudomonadota</taxon>
        <taxon>Gammaproteobacteria</taxon>
        <taxon>Lysobacterales</taxon>
        <taxon>Lysobacteraceae</taxon>
        <taxon>Arenimonas</taxon>
    </lineage>
</organism>
<evidence type="ECO:0000259" key="4">
    <source>
        <dbReference type="PROSITE" id="PS50887"/>
    </source>
</evidence>
<dbReference type="InterPro" id="IPR001633">
    <property type="entry name" value="EAL_dom"/>
</dbReference>
<dbReference type="STRING" id="1384056.N787_01460"/>
<dbReference type="InterPro" id="IPR035965">
    <property type="entry name" value="PAS-like_dom_sf"/>
</dbReference>
<dbReference type="CDD" id="cd00130">
    <property type="entry name" value="PAS"/>
    <property type="match status" value="5"/>
</dbReference>
<reference evidence="5 6" key="1">
    <citation type="submission" date="2013-09" db="EMBL/GenBank/DDBJ databases">
        <title>Genome sequencing of Arenimonas metalli.</title>
        <authorList>
            <person name="Chen F."/>
            <person name="Wang G."/>
        </authorList>
    </citation>
    <scope>NUCLEOTIDE SEQUENCE [LARGE SCALE GENOMIC DNA]</scope>
    <source>
        <strain evidence="5 6">CF5-1</strain>
    </source>
</reference>
<feature type="domain" description="PAC" evidence="2">
    <location>
        <begin position="575"/>
        <end position="625"/>
    </location>
</feature>
<evidence type="ECO:0000259" key="1">
    <source>
        <dbReference type="PROSITE" id="PS50112"/>
    </source>
</evidence>
<feature type="domain" description="PAC" evidence="2">
    <location>
        <begin position="198"/>
        <end position="250"/>
    </location>
</feature>
<evidence type="ECO:0000313" key="6">
    <source>
        <dbReference type="Proteomes" id="UP000029393"/>
    </source>
</evidence>
<proteinExistence type="predicted"/>
<dbReference type="PROSITE" id="PS50113">
    <property type="entry name" value="PAC"/>
    <property type="match status" value="4"/>
</dbReference>
<dbReference type="InterPro" id="IPR029787">
    <property type="entry name" value="Nucleotide_cyclase"/>
</dbReference>
<dbReference type="SUPFAM" id="SSF55073">
    <property type="entry name" value="Nucleotide cyclase"/>
    <property type="match status" value="1"/>
</dbReference>
<dbReference type="SMART" id="SM00086">
    <property type="entry name" value="PAC"/>
    <property type="match status" value="4"/>
</dbReference>
<dbReference type="InterPro" id="IPR052155">
    <property type="entry name" value="Biofilm_reg_signaling"/>
</dbReference>
<dbReference type="GO" id="GO:0006355">
    <property type="term" value="P:regulation of DNA-templated transcription"/>
    <property type="evidence" value="ECO:0007669"/>
    <property type="project" value="InterPro"/>
</dbReference>
<feature type="domain" description="PAS" evidence="1">
    <location>
        <begin position="272"/>
        <end position="307"/>
    </location>
</feature>
<dbReference type="SUPFAM" id="SSF55785">
    <property type="entry name" value="PYP-like sensor domain (PAS domain)"/>
    <property type="match status" value="5"/>
</dbReference>
<evidence type="ECO:0000313" key="5">
    <source>
        <dbReference type="EMBL" id="KFN46993.1"/>
    </source>
</evidence>
<keyword evidence="6" id="KW-1185">Reference proteome</keyword>
<dbReference type="PROSITE" id="PS50112">
    <property type="entry name" value="PAS"/>
    <property type="match status" value="2"/>
</dbReference>
<dbReference type="SMART" id="SM00091">
    <property type="entry name" value="PAS"/>
    <property type="match status" value="5"/>
</dbReference>
<dbReference type="InterPro" id="IPR013656">
    <property type="entry name" value="PAS_4"/>
</dbReference>
<dbReference type="SMART" id="SM00267">
    <property type="entry name" value="GGDEF"/>
    <property type="match status" value="1"/>
</dbReference>
<dbReference type="InterPro" id="IPR013767">
    <property type="entry name" value="PAS_fold"/>
</dbReference>
<dbReference type="SUPFAM" id="SSF141868">
    <property type="entry name" value="EAL domain-like"/>
    <property type="match status" value="1"/>
</dbReference>
<dbReference type="CDD" id="cd01948">
    <property type="entry name" value="EAL"/>
    <property type="match status" value="1"/>
</dbReference>
<dbReference type="Pfam" id="PF13426">
    <property type="entry name" value="PAS_9"/>
    <property type="match status" value="2"/>
</dbReference>
<dbReference type="Pfam" id="PF00990">
    <property type="entry name" value="GGDEF"/>
    <property type="match status" value="1"/>
</dbReference>
<dbReference type="PATRIC" id="fig|1384056.3.peg.920"/>
<dbReference type="InterPro" id="IPR000700">
    <property type="entry name" value="PAS-assoc_C"/>
</dbReference>
<dbReference type="NCBIfam" id="TIGR00229">
    <property type="entry name" value="sensory_box"/>
    <property type="match status" value="5"/>
</dbReference>
<dbReference type="InterPro" id="IPR000160">
    <property type="entry name" value="GGDEF_dom"/>
</dbReference>
<accession>A0A091B331</accession>
<dbReference type="PANTHER" id="PTHR44757:SF2">
    <property type="entry name" value="BIOFILM ARCHITECTURE MAINTENANCE PROTEIN MBAA"/>
    <property type="match status" value="1"/>
</dbReference>
<dbReference type="InterPro" id="IPR043128">
    <property type="entry name" value="Rev_trsase/Diguanyl_cyclase"/>
</dbReference>
<dbReference type="Gene3D" id="3.30.450.20">
    <property type="entry name" value="PAS domain"/>
    <property type="match status" value="5"/>
</dbReference>
<dbReference type="Proteomes" id="UP000029393">
    <property type="component" value="Unassembled WGS sequence"/>
</dbReference>